<dbReference type="InterPro" id="IPR006311">
    <property type="entry name" value="TAT_signal"/>
</dbReference>
<feature type="domain" description="Beta-lactamase-related" evidence="1">
    <location>
        <begin position="179"/>
        <end position="463"/>
    </location>
</feature>
<dbReference type="PANTHER" id="PTHR43283:SF7">
    <property type="entry name" value="BETA-LACTAMASE-RELATED DOMAIN-CONTAINING PROTEIN"/>
    <property type="match status" value="1"/>
</dbReference>
<gene>
    <name evidence="2" type="ORF">OE647_02060</name>
</gene>
<dbReference type="Pfam" id="PF00144">
    <property type="entry name" value="Beta-lactamase"/>
    <property type="match status" value="1"/>
</dbReference>
<dbReference type="Proteomes" id="UP001652503">
    <property type="component" value="Unassembled WGS sequence"/>
</dbReference>
<evidence type="ECO:0000259" key="1">
    <source>
        <dbReference type="Pfam" id="PF00144"/>
    </source>
</evidence>
<dbReference type="PROSITE" id="PS51318">
    <property type="entry name" value="TAT"/>
    <property type="match status" value="1"/>
</dbReference>
<sequence>MSLQTENTDSLENSSMVTKLAGIDHDKDDDALNSISRRSFMASGVAVGAAASVAGLGLASQPASAQTSGPVRAGASGFEPLEVDSPMARWKTSQSLEFVEKATRNYSFPNWQSGSEDSIYYNLNIPEFFKCSYIAPPKEFSKLERAIDSSILDLTYTSVDGTPTPPLKEYLVGKRQVQAMMMAHKGKVVFEVYPGMNPTDIHIWMSASKPTVGLLVAMLADEGKIDLDAPVPTYVPEVRGSAWEQATVRNVMNMSSGLDIEETIENLLNPDSWIAKWFTAGFELNKGDFREMSKNAQPLPDEPAGSHFRYSGANTQTLVLLTQFVTGERWQTTWNERVWSKIGAKNAFITALAPDGTPLCAGMHNTTPEDLLRYTMIYTPSWNVVSEEQIISDRLLKSIQTMGNPEAYKGSTEEQYGTDWFGEVPDYNSAQWDHVFNDGAMFKHGNMGQGIYVDPSRDFCGMYFGLAPNPDEISGVDHSPGFLRNAARMLAGG</sequence>
<dbReference type="RefSeq" id="WP_263719973.1">
    <property type="nucleotide sequence ID" value="NZ_JAOWLA010000002.1"/>
</dbReference>
<dbReference type="SUPFAM" id="SSF56601">
    <property type="entry name" value="beta-lactamase/transpeptidase-like"/>
    <property type="match status" value="1"/>
</dbReference>
<proteinExistence type="predicted"/>
<comment type="caution">
    <text evidence="2">The sequence shown here is derived from an EMBL/GenBank/DDBJ whole genome shotgun (WGS) entry which is preliminary data.</text>
</comment>
<dbReference type="InterPro" id="IPR050789">
    <property type="entry name" value="Diverse_Enzym_Activities"/>
</dbReference>
<accession>A0ABT2YXB7</accession>
<keyword evidence="3" id="KW-1185">Reference proteome</keyword>
<protein>
    <submittedName>
        <fullName evidence="2">Beta-lactamase family protein</fullName>
    </submittedName>
</protein>
<reference evidence="2 3" key="1">
    <citation type="submission" date="2022-10" db="EMBL/GenBank/DDBJ databases">
        <title>Defluviimonas sp. nov., isolated from ocean surface water.</title>
        <authorList>
            <person name="He W."/>
            <person name="Wang L."/>
            <person name="Zhang D.-F."/>
        </authorList>
    </citation>
    <scope>NUCLEOTIDE SEQUENCE [LARGE SCALE GENOMIC DNA]</scope>
    <source>
        <strain evidence="2 3">WL0075</strain>
    </source>
</reference>
<name>A0ABT2YXB7_9RHOB</name>
<dbReference type="PANTHER" id="PTHR43283">
    <property type="entry name" value="BETA-LACTAMASE-RELATED"/>
    <property type="match status" value="1"/>
</dbReference>
<dbReference type="InterPro" id="IPR012338">
    <property type="entry name" value="Beta-lactam/transpept-like"/>
</dbReference>
<dbReference type="InterPro" id="IPR001466">
    <property type="entry name" value="Beta-lactam-related"/>
</dbReference>
<evidence type="ECO:0000313" key="2">
    <source>
        <dbReference type="EMBL" id="MCV2863519.1"/>
    </source>
</evidence>
<evidence type="ECO:0000313" key="3">
    <source>
        <dbReference type="Proteomes" id="UP001652503"/>
    </source>
</evidence>
<organism evidence="2 3">
    <name type="scientific">Albidovulum sediminicola</name>
    <dbReference type="NCBI Taxonomy" id="2984331"/>
    <lineage>
        <taxon>Bacteria</taxon>
        <taxon>Pseudomonadati</taxon>
        <taxon>Pseudomonadota</taxon>
        <taxon>Alphaproteobacteria</taxon>
        <taxon>Rhodobacterales</taxon>
        <taxon>Paracoccaceae</taxon>
        <taxon>Albidovulum</taxon>
    </lineage>
</organism>
<dbReference type="Gene3D" id="3.40.710.10">
    <property type="entry name" value="DD-peptidase/beta-lactamase superfamily"/>
    <property type="match status" value="1"/>
</dbReference>
<dbReference type="EMBL" id="JAOWLA010000002">
    <property type="protein sequence ID" value="MCV2863519.1"/>
    <property type="molecule type" value="Genomic_DNA"/>
</dbReference>